<keyword evidence="2" id="KW-1185">Reference proteome</keyword>
<dbReference type="Proteomes" id="UP000756346">
    <property type="component" value="Unassembled WGS sequence"/>
</dbReference>
<sequence length="118" mass="13685">MQDRITPVLIKLYSKDWTEIHESASLIRRRSQALKEANRLQNQALLRKLAALVKAWLSKTAIKAEVREDQTDFRALFTLIAKHIAKQYAEIHGYFDLLVVTGPREKLAWAKTFSSYEL</sequence>
<gene>
    <name evidence="1" type="ORF">B0I36DRAFT_355841</name>
</gene>
<protein>
    <submittedName>
        <fullName evidence="1">Uncharacterized protein</fullName>
    </submittedName>
</protein>
<name>A0A9P9BIM2_9PEZI</name>
<comment type="caution">
    <text evidence="1">The sequence shown here is derived from an EMBL/GenBank/DDBJ whole genome shotgun (WGS) entry which is preliminary data.</text>
</comment>
<accession>A0A9P9BIM2</accession>
<dbReference type="AlphaFoldDB" id="A0A9P9BIM2"/>
<organism evidence="1 2">
    <name type="scientific">Microdochium trichocladiopsis</name>
    <dbReference type="NCBI Taxonomy" id="1682393"/>
    <lineage>
        <taxon>Eukaryota</taxon>
        <taxon>Fungi</taxon>
        <taxon>Dikarya</taxon>
        <taxon>Ascomycota</taxon>
        <taxon>Pezizomycotina</taxon>
        <taxon>Sordariomycetes</taxon>
        <taxon>Xylariomycetidae</taxon>
        <taxon>Xylariales</taxon>
        <taxon>Microdochiaceae</taxon>
        <taxon>Microdochium</taxon>
    </lineage>
</organism>
<dbReference type="GeneID" id="70187029"/>
<dbReference type="RefSeq" id="XP_046004693.1">
    <property type="nucleotide sequence ID" value="XM_046157483.1"/>
</dbReference>
<evidence type="ECO:0000313" key="1">
    <source>
        <dbReference type="EMBL" id="KAH7012428.1"/>
    </source>
</evidence>
<reference evidence="1" key="1">
    <citation type="journal article" date="2021" name="Nat. Commun.">
        <title>Genetic determinants of endophytism in the Arabidopsis root mycobiome.</title>
        <authorList>
            <person name="Mesny F."/>
            <person name="Miyauchi S."/>
            <person name="Thiergart T."/>
            <person name="Pickel B."/>
            <person name="Atanasova L."/>
            <person name="Karlsson M."/>
            <person name="Huettel B."/>
            <person name="Barry K.W."/>
            <person name="Haridas S."/>
            <person name="Chen C."/>
            <person name="Bauer D."/>
            <person name="Andreopoulos W."/>
            <person name="Pangilinan J."/>
            <person name="LaButti K."/>
            <person name="Riley R."/>
            <person name="Lipzen A."/>
            <person name="Clum A."/>
            <person name="Drula E."/>
            <person name="Henrissat B."/>
            <person name="Kohler A."/>
            <person name="Grigoriev I.V."/>
            <person name="Martin F.M."/>
            <person name="Hacquard S."/>
        </authorList>
    </citation>
    <scope>NUCLEOTIDE SEQUENCE</scope>
    <source>
        <strain evidence="1">MPI-CAGE-CH-0230</strain>
    </source>
</reference>
<dbReference type="EMBL" id="JAGTJQ010000014">
    <property type="protein sequence ID" value="KAH7012428.1"/>
    <property type="molecule type" value="Genomic_DNA"/>
</dbReference>
<proteinExistence type="predicted"/>
<evidence type="ECO:0000313" key="2">
    <source>
        <dbReference type="Proteomes" id="UP000756346"/>
    </source>
</evidence>